<dbReference type="InterPro" id="IPR035965">
    <property type="entry name" value="PAS-like_dom_sf"/>
</dbReference>
<dbReference type="EC" id="2.7.13.3" evidence="2"/>
<evidence type="ECO:0000256" key="5">
    <source>
        <dbReference type="SAM" id="Coils"/>
    </source>
</evidence>
<dbReference type="InterPro" id="IPR003594">
    <property type="entry name" value="HATPase_dom"/>
</dbReference>
<dbReference type="SUPFAM" id="SSF55781">
    <property type="entry name" value="GAF domain-like"/>
    <property type="match status" value="1"/>
</dbReference>
<evidence type="ECO:0000256" key="4">
    <source>
        <dbReference type="PROSITE-ProRule" id="PRU00169"/>
    </source>
</evidence>
<dbReference type="GO" id="GO:0016301">
    <property type="term" value="F:kinase activity"/>
    <property type="evidence" value="ECO:0007669"/>
    <property type="project" value="UniProtKB-KW"/>
</dbReference>
<dbReference type="PROSITE" id="PS50113">
    <property type="entry name" value="PAC"/>
    <property type="match status" value="3"/>
</dbReference>
<feature type="coiled-coil region" evidence="5">
    <location>
        <begin position="1222"/>
        <end position="1252"/>
    </location>
</feature>
<protein>
    <recommendedName>
        <fullName evidence="2">histidine kinase</fullName>
        <ecNumber evidence="2">2.7.13.3</ecNumber>
    </recommendedName>
</protein>
<evidence type="ECO:0000259" key="7">
    <source>
        <dbReference type="PROSITE" id="PS50110"/>
    </source>
</evidence>
<name>A0ABQ4S7F0_9HYPH</name>
<dbReference type="SUPFAM" id="SSF55785">
    <property type="entry name" value="PYP-like sensor domain (PAS domain)"/>
    <property type="match status" value="6"/>
</dbReference>
<dbReference type="SMART" id="SM00388">
    <property type="entry name" value="HisKA"/>
    <property type="match status" value="2"/>
</dbReference>
<dbReference type="Gene3D" id="3.40.50.2300">
    <property type="match status" value="2"/>
</dbReference>
<dbReference type="InterPro" id="IPR000700">
    <property type="entry name" value="PAS-assoc_C"/>
</dbReference>
<keyword evidence="3 4" id="KW-0597">Phosphoprotein</keyword>
<dbReference type="SUPFAM" id="SSF47384">
    <property type="entry name" value="Homodimeric domain of signal transducing histidine kinase"/>
    <property type="match status" value="2"/>
</dbReference>
<keyword evidence="11" id="KW-1185">Reference proteome</keyword>
<dbReference type="Pfam" id="PF00072">
    <property type="entry name" value="Response_reg"/>
    <property type="match status" value="2"/>
</dbReference>
<feature type="domain" description="PAS" evidence="8">
    <location>
        <begin position="1246"/>
        <end position="1316"/>
    </location>
</feature>
<dbReference type="PANTHER" id="PTHR43547">
    <property type="entry name" value="TWO-COMPONENT HISTIDINE KINASE"/>
    <property type="match status" value="1"/>
</dbReference>
<dbReference type="InterPro" id="IPR005467">
    <property type="entry name" value="His_kinase_dom"/>
</dbReference>
<dbReference type="PROSITE" id="PS50110">
    <property type="entry name" value="RESPONSE_REGULATORY"/>
    <property type="match status" value="2"/>
</dbReference>
<dbReference type="InterPro" id="IPR000014">
    <property type="entry name" value="PAS"/>
</dbReference>
<dbReference type="InterPro" id="IPR029016">
    <property type="entry name" value="GAF-like_dom_sf"/>
</dbReference>
<keyword evidence="10" id="KW-0418">Kinase</keyword>
<proteinExistence type="predicted"/>
<dbReference type="Pfam" id="PF00512">
    <property type="entry name" value="HisKA"/>
    <property type="match status" value="1"/>
</dbReference>
<dbReference type="SMART" id="SM00387">
    <property type="entry name" value="HATPase_c"/>
    <property type="match status" value="2"/>
</dbReference>
<feature type="modified residue" description="4-aspartylphosphate" evidence="4">
    <location>
        <position position="655"/>
    </location>
</feature>
<feature type="domain" description="Histidine kinase" evidence="6">
    <location>
        <begin position="333"/>
        <end position="552"/>
    </location>
</feature>
<evidence type="ECO:0000259" key="9">
    <source>
        <dbReference type="PROSITE" id="PS50113"/>
    </source>
</evidence>
<dbReference type="CDD" id="cd16922">
    <property type="entry name" value="HATPase_EvgS-ArcB-TorS-like"/>
    <property type="match status" value="1"/>
</dbReference>
<dbReference type="InterPro" id="IPR004358">
    <property type="entry name" value="Sig_transdc_His_kin-like_C"/>
</dbReference>
<dbReference type="SMART" id="SM00091">
    <property type="entry name" value="PAS"/>
    <property type="match status" value="6"/>
</dbReference>
<feature type="domain" description="PAC" evidence="9">
    <location>
        <begin position="1182"/>
        <end position="1234"/>
    </location>
</feature>
<dbReference type="NCBIfam" id="TIGR00229">
    <property type="entry name" value="sensory_box"/>
    <property type="match status" value="4"/>
</dbReference>
<dbReference type="PANTHER" id="PTHR43547:SF2">
    <property type="entry name" value="HYBRID SIGNAL TRANSDUCTION HISTIDINE KINASE C"/>
    <property type="match status" value="1"/>
</dbReference>
<dbReference type="Gene3D" id="3.30.565.10">
    <property type="entry name" value="Histidine kinase-like ATPase, C-terminal domain"/>
    <property type="match status" value="2"/>
</dbReference>
<feature type="modified residue" description="4-aspartylphosphate" evidence="4">
    <location>
        <position position="1698"/>
    </location>
</feature>
<sequence length="1770" mass="191942">MGARMRAFAWDRTALGPPESWPQSLKVVTRILLTSRYAMWMAYGQDLTFFCNDAYLPTLGVKEAWALGSPSTAVWAEIWPDIGPRIDRVLRTGEATWDEGLLLFLERSGAPEETYHTFSYSPVPGDAGGVAGMLCVVTEETERVIGERRLKTLRDLASHLAGARTSQEVAAATGRSLDANRRDLPFALTYLFDVNGRAAHPVGGAAEAPAMDPGGRGGLDAAARAILEGSAAVRITDLAAQWDGPVPHGEWDRAPGQALVVPVSLQGEARPAGFLVAGLNPYRPLDAAYTDFIGLVAGQVAASFAGARAYEAERQRAEALAEIDRAKTQFFSNISHEFRTPLTLMLGTLEESLAAGAGLPAAERARVAVVHRNGLRLLKLVNALLEFSRIEAGRIQAVFEPTDLPALTAEIASSFRSATDRAGLALVIDLPPVPLTAYVDRGLWETIVLNLVSNAFKFTPSGEIRVAARRGADGACVEISVADTGIGIPAAELPRLFERFHRVEGAQGRSFEGSGIGLALVDELVRLHGGSVGVTSEPGRGSTFTVRLPMGDAHLPPEQVRHAAREGGGGLQARAFVEEALQWLPEAGLPRDGAADPVPGERAVGRVLLADDNADMRAYVERLLAGRGLAVETAANGAAALAAIRRHPPDLVLSDVMMPVLDGFGLLRALRDDPALSEIPVILLSARAGEEARVEGIDAGADDYLTKPFSARELLARVTTNLGLARARREARAALAESEERFRQLAEAIDAVFYVADVVDNRLLYLSPAYEAIWQRPAADLLADPARFLDAVHPDDRARVAAQAPHRATSEAVETEYRIVRPDGAVRIIRHRAFPVPSSGGRRAVGLAEDVTGQRKADLQLRERSELLRVAQEAGSVGAFEWYPETGRFVVSDVYRRLWGLPPDAAVTADMLLARVHPDDRARSAVARLPTHDNPLEYAEYRMRRFDTGEERWLARRGEIMRVGDGPRRFVGVAFDITEQKRNAARFQGVFNSDLMGFTIFDLATGRTLAINDRFLAMTGHSREEFEQGRWNWRDLTPPEDLEKDERAIAQARTRGWWDSYEKTYRLRDGRELPVQIASAALPGEPGRVVVSVEDISARRAAARALRESEARFRTLADAMPQLVWTAEPDGRVDYYNARREEYAGLKEVAPGRWDWEGIVHPDDRARTLDAWQRAAAGAETYTCEHRLARPDGSFGWHVSRATAARAADGSVLKWYGTATDIADLKAAEAALQALNADLERAVGERTRERDRIWRTSQDAFVVTDPEGRYLGVSPAWERLLGWSTAEVLHKPVIQFVHPDDAAATRGALGRLGRGEIVHRFENRFRSRAGEYRWLAWSAVPEDGLIYAVARDVTDEKARTEEIAAANRQLLAQIAERERVEETLRRVQRLDAVGQLTAGVAHDFNNLLTVVLGNIAFVERAVGAAGLDGRILDRLGYMRAAAQRGATLTAQLLAFSRRQRLEAKTVDLNETVSGMRDLLHSSMSGAVHLTTVLQPDLWPALVDPTQIELVILNLAINARDAMEVGGSLAVETANVVLGPPQAPEEPQAGEYVMIAVADTGTGMTPEVLAKAFEPFFTTKGVGKGSGLGLAQVYGFAKQSGGGVKIDTRLGQGTTIRVFLPRAAEPAPAADAAAPPPDPLPFAAATPRVLLVDDDTAVREVTATLLAELGCEVAEAGSGGAALDLLARDPEPVDLLLVDFAMPGMNGAEVAREAAQRRPGLPILFMTGYADLSALSGVGEERIIQKPFRDGELAAKVRRVLRLGEAAGQLS</sequence>
<evidence type="ECO:0000259" key="8">
    <source>
        <dbReference type="PROSITE" id="PS50112"/>
    </source>
</evidence>
<accession>A0ABQ4S7F0</accession>
<dbReference type="PROSITE" id="PS50112">
    <property type="entry name" value="PAS"/>
    <property type="match status" value="3"/>
</dbReference>
<dbReference type="SMART" id="SM00448">
    <property type="entry name" value="REC"/>
    <property type="match status" value="2"/>
</dbReference>
<reference evidence="10" key="2">
    <citation type="submission" date="2021-08" db="EMBL/GenBank/DDBJ databases">
        <authorList>
            <person name="Tani A."/>
            <person name="Ola A."/>
            <person name="Ogura Y."/>
            <person name="Katsura K."/>
            <person name="Hayashi T."/>
        </authorList>
    </citation>
    <scope>NUCLEOTIDE SEQUENCE</scope>
    <source>
        <strain evidence="10">DSM 17168</strain>
    </source>
</reference>
<dbReference type="SUPFAM" id="SSF55874">
    <property type="entry name" value="ATPase domain of HSP90 chaperone/DNA topoisomerase II/histidine kinase"/>
    <property type="match status" value="2"/>
</dbReference>
<dbReference type="Gene3D" id="3.30.450.20">
    <property type="entry name" value="PAS domain"/>
    <property type="match status" value="6"/>
</dbReference>
<feature type="domain" description="PAS" evidence="8">
    <location>
        <begin position="1109"/>
        <end position="1179"/>
    </location>
</feature>
<dbReference type="SUPFAM" id="SSF52172">
    <property type="entry name" value="CheY-like"/>
    <property type="match status" value="2"/>
</dbReference>
<evidence type="ECO:0000313" key="10">
    <source>
        <dbReference type="EMBL" id="GJD99098.1"/>
    </source>
</evidence>
<reference evidence="10" key="1">
    <citation type="journal article" date="2021" name="Front. Microbiol.">
        <title>Comprehensive Comparative Genomics and Phenotyping of Methylobacterium Species.</title>
        <authorList>
            <person name="Alessa O."/>
            <person name="Ogura Y."/>
            <person name="Fujitani Y."/>
            <person name="Takami H."/>
            <person name="Hayashi T."/>
            <person name="Sahin N."/>
            <person name="Tani A."/>
        </authorList>
    </citation>
    <scope>NUCLEOTIDE SEQUENCE</scope>
    <source>
        <strain evidence="10">DSM 17168</strain>
    </source>
</reference>
<dbReference type="SMART" id="SM00086">
    <property type="entry name" value="PAC"/>
    <property type="match status" value="6"/>
</dbReference>
<dbReference type="Pfam" id="PF08447">
    <property type="entry name" value="PAS_3"/>
    <property type="match status" value="5"/>
</dbReference>
<keyword evidence="5" id="KW-0175">Coiled coil</keyword>
<feature type="domain" description="PAS" evidence="8">
    <location>
        <begin position="738"/>
        <end position="816"/>
    </location>
</feature>
<feature type="domain" description="PAC" evidence="9">
    <location>
        <begin position="937"/>
        <end position="989"/>
    </location>
</feature>
<comment type="caution">
    <text evidence="10">The sequence shown here is derived from an EMBL/GenBank/DDBJ whole genome shotgun (WGS) entry which is preliminary data.</text>
</comment>
<dbReference type="PRINTS" id="PR00344">
    <property type="entry name" value="BCTRLSENSOR"/>
</dbReference>
<evidence type="ECO:0000259" key="6">
    <source>
        <dbReference type="PROSITE" id="PS50109"/>
    </source>
</evidence>
<feature type="domain" description="Histidine kinase" evidence="6">
    <location>
        <begin position="1399"/>
        <end position="1623"/>
    </location>
</feature>
<dbReference type="PROSITE" id="PS50109">
    <property type="entry name" value="HIS_KIN"/>
    <property type="match status" value="2"/>
</dbReference>
<dbReference type="InterPro" id="IPR001789">
    <property type="entry name" value="Sig_transdc_resp-reg_receiver"/>
</dbReference>
<dbReference type="Gene3D" id="3.30.450.40">
    <property type="match status" value="1"/>
</dbReference>
<comment type="catalytic activity">
    <reaction evidence="1">
        <text>ATP + protein L-histidine = ADP + protein N-phospho-L-histidine.</text>
        <dbReference type="EC" id="2.7.13.3"/>
    </reaction>
</comment>
<dbReference type="Gene3D" id="1.10.287.130">
    <property type="match status" value="2"/>
</dbReference>
<evidence type="ECO:0000256" key="2">
    <source>
        <dbReference type="ARBA" id="ARBA00012438"/>
    </source>
</evidence>
<evidence type="ECO:0000256" key="3">
    <source>
        <dbReference type="ARBA" id="ARBA00022553"/>
    </source>
</evidence>
<dbReference type="InterPro" id="IPR013655">
    <property type="entry name" value="PAS_fold_3"/>
</dbReference>
<evidence type="ECO:0000313" key="11">
    <source>
        <dbReference type="Proteomes" id="UP001055153"/>
    </source>
</evidence>
<gene>
    <name evidence="10" type="primary">rcsC_7</name>
    <name evidence="10" type="ORF">GMJLKIPL_1014</name>
</gene>
<dbReference type="InterPro" id="IPR003661">
    <property type="entry name" value="HisK_dim/P_dom"/>
</dbReference>
<dbReference type="InterPro" id="IPR036097">
    <property type="entry name" value="HisK_dim/P_sf"/>
</dbReference>
<dbReference type="EMBL" id="BPQQ01000010">
    <property type="protein sequence ID" value="GJD99098.1"/>
    <property type="molecule type" value="Genomic_DNA"/>
</dbReference>
<evidence type="ECO:0000256" key="1">
    <source>
        <dbReference type="ARBA" id="ARBA00000085"/>
    </source>
</evidence>
<dbReference type="InterPro" id="IPR036890">
    <property type="entry name" value="HATPase_C_sf"/>
</dbReference>
<dbReference type="Proteomes" id="UP001055153">
    <property type="component" value="Unassembled WGS sequence"/>
</dbReference>
<feature type="domain" description="Response regulatory" evidence="7">
    <location>
        <begin position="1647"/>
        <end position="1760"/>
    </location>
</feature>
<dbReference type="InterPro" id="IPR001610">
    <property type="entry name" value="PAC"/>
</dbReference>
<dbReference type="CDD" id="cd00130">
    <property type="entry name" value="PAS"/>
    <property type="match status" value="4"/>
</dbReference>
<dbReference type="InterPro" id="IPR011006">
    <property type="entry name" value="CheY-like_superfamily"/>
</dbReference>
<dbReference type="Pfam" id="PF02518">
    <property type="entry name" value="HATPase_c"/>
    <property type="match status" value="2"/>
</dbReference>
<dbReference type="CDD" id="cd00082">
    <property type="entry name" value="HisKA"/>
    <property type="match status" value="2"/>
</dbReference>
<organism evidence="10 11">
    <name type="scientific">Methylobacterium isbiliense</name>
    <dbReference type="NCBI Taxonomy" id="315478"/>
    <lineage>
        <taxon>Bacteria</taxon>
        <taxon>Pseudomonadati</taxon>
        <taxon>Pseudomonadota</taxon>
        <taxon>Alphaproteobacteria</taxon>
        <taxon>Hyphomicrobiales</taxon>
        <taxon>Methylobacteriaceae</taxon>
        <taxon>Methylobacterium</taxon>
    </lineage>
</organism>
<feature type="domain" description="Response regulatory" evidence="7">
    <location>
        <begin position="606"/>
        <end position="722"/>
    </location>
</feature>
<dbReference type="Gene3D" id="2.10.70.100">
    <property type="match status" value="1"/>
</dbReference>
<keyword evidence="10" id="KW-0808">Transferase</keyword>
<feature type="domain" description="PAC" evidence="9">
    <location>
        <begin position="813"/>
        <end position="863"/>
    </location>
</feature>